<dbReference type="Pfam" id="PF17733">
    <property type="entry name" value="KPWE_dom"/>
    <property type="match status" value="1"/>
</dbReference>
<accession>A0A0C3BAI1</accession>
<reference evidence="4 5" key="1">
    <citation type="submission" date="2014-04" db="EMBL/GenBank/DDBJ databases">
        <authorList>
            <consortium name="DOE Joint Genome Institute"/>
            <person name="Kuo A."/>
            <person name="Zuccaro A."/>
            <person name="Kohler A."/>
            <person name="Nagy L.G."/>
            <person name="Floudas D."/>
            <person name="Copeland A."/>
            <person name="Barry K.W."/>
            <person name="Cichocki N."/>
            <person name="Veneault-Fourrey C."/>
            <person name="LaButti K."/>
            <person name="Lindquist E.A."/>
            <person name="Lipzen A."/>
            <person name="Lundell T."/>
            <person name="Morin E."/>
            <person name="Murat C."/>
            <person name="Sun H."/>
            <person name="Tunlid A."/>
            <person name="Henrissat B."/>
            <person name="Grigoriev I.V."/>
            <person name="Hibbett D.S."/>
            <person name="Martin F."/>
            <person name="Nordberg H.P."/>
            <person name="Cantor M.N."/>
            <person name="Hua S.X."/>
        </authorList>
    </citation>
    <scope>NUCLEOTIDE SEQUENCE [LARGE SCALE GENOMIC DNA]</scope>
    <source>
        <strain evidence="4 5">MAFF 305830</strain>
    </source>
</reference>
<dbReference type="InterPro" id="IPR058841">
    <property type="entry name" value="HTH_76"/>
</dbReference>
<feature type="domain" description="PEX14-like helix-turn-helix" evidence="3">
    <location>
        <begin position="3"/>
        <end position="68"/>
    </location>
</feature>
<dbReference type="HOGENOM" id="CLU_070882_2_1_1"/>
<proteinExistence type="predicted"/>
<sequence length="134" mass="14978">MSALDQLRAYDFEGDQDFERGLQSILARTDMDASAKEQLVLKAKLFFFTKKTGLTVTMEEYLNSQKTNAPETNTEAQSATKELSFAEIKHLIETNRADEIPNNKTIPDIVHSTLPSVSAAKPRSKPWEAANDSK</sequence>
<evidence type="ECO:0000313" key="5">
    <source>
        <dbReference type="Proteomes" id="UP000054097"/>
    </source>
</evidence>
<evidence type="ECO:0000256" key="1">
    <source>
        <dbReference type="SAM" id="MobiDB-lite"/>
    </source>
</evidence>
<gene>
    <name evidence="4" type="ORF">M408DRAFT_18825</name>
</gene>
<evidence type="ECO:0000313" key="4">
    <source>
        <dbReference type="EMBL" id="KIM33825.1"/>
    </source>
</evidence>
<dbReference type="InterPro" id="IPR040554">
    <property type="entry name" value="KPWE_PEX14_dom"/>
</dbReference>
<reference evidence="5" key="2">
    <citation type="submission" date="2015-01" db="EMBL/GenBank/DDBJ databases">
        <title>Evolutionary Origins and Diversification of the Mycorrhizal Mutualists.</title>
        <authorList>
            <consortium name="DOE Joint Genome Institute"/>
            <consortium name="Mycorrhizal Genomics Consortium"/>
            <person name="Kohler A."/>
            <person name="Kuo A."/>
            <person name="Nagy L.G."/>
            <person name="Floudas D."/>
            <person name="Copeland A."/>
            <person name="Barry K.W."/>
            <person name="Cichocki N."/>
            <person name="Veneault-Fourrey C."/>
            <person name="LaButti K."/>
            <person name="Lindquist E.A."/>
            <person name="Lipzen A."/>
            <person name="Lundell T."/>
            <person name="Morin E."/>
            <person name="Murat C."/>
            <person name="Riley R."/>
            <person name="Ohm R."/>
            <person name="Sun H."/>
            <person name="Tunlid A."/>
            <person name="Henrissat B."/>
            <person name="Grigoriev I.V."/>
            <person name="Hibbett D.S."/>
            <person name="Martin F."/>
        </authorList>
    </citation>
    <scope>NUCLEOTIDE SEQUENCE [LARGE SCALE GENOMIC DNA]</scope>
    <source>
        <strain evidence="5">MAFF 305830</strain>
    </source>
</reference>
<feature type="region of interest" description="Disordered" evidence="1">
    <location>
        <begin position="114"/>
        <end position="134"/>
    </location>
</feature>
<protein>
    <submittedName>
        <fullName evidence="4">Uncharacterized protein</fullName>
    </submittedName>
</protein>
<feature type="domain" description="Peroxisomal membrane protein PEX14-like KPWE" evidence="2">
    <location>
        <begin position="81"/>
        <end position="128"/>
    </location>
</feature>
<dbReference type="PANTHER" id="PTHR36855">
    <property type="entry name" value="CHROMOSOME 10, WHOLE GENOME SHOTGUN SEQUENCE"/>
    <property type="match status" value="1"/>
</dbReference>
<dbReference type="Proteomes" id="UP000054097">
    <property type="component" value="Unassembled WGS sequence"/>
</dbReference>
<dbReference type="STRING" id="933852.A0A0C3BAI1"/>
<dbReference type="AlphaFoldDB" id="A0A0C3BAI1"/>
<dbReference type="EMBL" id="KN824277">
    <property type="protein sequence ID" value="KIM33825.1"/>
    <property type="molecule type" value="Genomic_DNA"/>
</dbReference>
<dbReference type="PANTHER" id="PTHR36855:SF1">
    <property type="entry name" value="PEROXISOME MEMBRANE ANCHOR PROTEIN PEX14P N-TERMINAL DOMAIN-CONTAINING PROTEIN"/>
    <property type="match status" value="1"/>
</dbReference>
<organism evidence="4 5">
    <name type="scientific">Serendipita vermifera MAFF 305830</name>
    <dbReference type="NCBI Taxonomy" id="933852"/>
    <lineage>
        <taxon>Eukaryota</taxon>
        <taxon>Fungi</taxon>
        <taxon>Dikarya</taxon>
        <taxon>Basidiomycota</taxon>
        <taxon>Agaricomycotina</taxon>
        <taxon>Agaricomycetes</taxon>
        <taxon>Sebacinales</taxon>
        <taxon>Serendipitaceae</taxon>
        <taxon>Serendipita</taxon>
    </lineage>
</organism>
<evidence type="ECO:0000259" key="3">
    <source>
        <dbReference type="Pfam" id="PF25871"/>
    </source>
</evidence>
<dbReference type="OrthoDB" id="9936937at2759"/>
<name>A0A0C3BAI1_SERVB</name>
<keyword evidence="5" id="KW-1185">Reference proteome</keyword>
<evidence type="ECO:0000259" key="2">
    <source>
        <dbReference type="Pfam" id="PF17733"/>
    </source>
</evidence>
<dbReference type="Pfam" id="PF25871">
    <property type="entry name" value="HTH_76"/>
    <property type="match status" value="1"/>
</dbReference>